<dbReference type="GO" id="GO:0005524">
    <property type="term" value="F:ATP binding"/>
    <property type="evidence" value="ECO:0007669"/>
    <property type="project" value="InterPro"/>
</dbReference>
<sequence>MTNPIKLTDEIYVCLHEAGHAWVTYLEKGYVEFVELSVESDGKCKGRTRANRPPASKQAIACGGFAVEYLLFMRDRIVDEDGVPITESAFINAAMNNAREDKISYFGVDLNDATGRWPAEKDDAFMTAGIRLSGKLQPSFANIEALARALQSSKKVERTEIERILGF</sequence>
<reference evidence="1 2" key="1">
    <citation type="submission" date="2020-08" db="EMBL/GenBank/DDBJ databases">
        <title>Streptomycin Non-resistant strain, P. mexicana.</title>
        <authorList>
            <person name="Ganesh-Kumar S."/>
            <person name="Zhe T."/>
            <person name="Yu Z."/>
            <person name="Min Y."/>
        </authorList>
    </citation>
    <scope>NUCLEOTIDE SEQUENCE [LARGE SCALE GENOMIC DNA]</scope>
    <source>
        <strain evidence="1 2">GTZY2</strain>
    </source>
</reference>
<dbReference type="AlphaFoldDB" id="A0A7G9T9L2"/>
<evidence type="ECO:0000313" key="2">
    <source>
        <dbReference type="Proteomes" id="UP000515838"/>
    </source>
</evidence>
<dbReference type="EMBL" id="CP060731">
    <property type="protein sequence ID" value="QNN76787.1"/>
    <property type="molecule type" value="Genomic_DNA"/>
</dbReference>
<accession>A0A7G9T9L2</accession>
<name>A0A7G9T9L2_PSEMX</name>
<proteinExistence type="predicted"/>
<dbReference type="GO" id="GO:0004176">
    <property type="term" value="F:ATP-dependent peptidase activity"/>
    <property type="evidence" value="ECO:0007669"/>
    <property type="project" value="InterPro"/>
</dbReference>
<dbReference type="RefSeq" id="WP_187572519.1">
    <property type="nucleotide sequence ID" value="NZ_CP060731.1"/>
</dbReference>
<protein>
    <recommendedName>
        <fullName evidence="3">Peptidase M41 domain-containing protein</fullName>
    </recommendedName>
</protein>
<dbReference type="Proteomes" id="UP000515838">
    <property type="component" value="Chromosome"/>
</dbReference>
<dbReference type="SUPFAM" id="SSF140990">
    <property type="entry name" value="FtsH protease domain-like"/>
    <property type="match status" value="1"/>
</dbReference>
<dbReference type="InterPro" id="IPR037219">
    <property type="entry name" value="Peptidase_M41-like"/>
</dbReference>
<evidence type="ECO:0008006" key="3">
    <source>
        <dbReference type="Google" id="ProtNLM"/>
    </source>
</evidence>
<evidence type="ECO:0000313" key="1">
    <source>
        <dbReference type="EMBL" id="QNN76787.1"/>
    </source>
</evidence>
<dbReference type="GO" id="GO:0006508">
    <property type="term" value="P:proteolysis"/>
    <property type="evidence" value="ECO:0007669"/>
    <property type="project" value="InterPro"/>
</dbReference>
<organism evidence="1 2">
    <name type="scientific">Pseudoxanthomonas mexicana</name>
    <dbReference type="NCBI Taxonomy" id="128785"/>
    <lineage>
        <taxon>Bacteria</taxon>
        <taxon>Pseudomonadati</taxon>
        <taxon>Pseudomonadota</taxon>
        <taxon>Gammaproteobacteria</taxon>
        <taxon>Lysobacterales</taxon>
        <taxon>Lysobacteraceae</taxon>
        <taxon>Pseudoxanthomonas</taxon>
    </lineage>
</organism>
<dbReference type="GO" id="GO:0004222">
    <property type="term" value="F:metalloendopeptidase activity"/>
    <property type="evidence" value="ECO:0007669"/>
    <property type="project" value="InterPro"/>
</dbReference>
<gene>
    <name evidence="1" type="ORF">IAE60_12645</name>
</gene>
<dbReference type="GeneID" id="81471827"/>